<accession>A0A225CAF8</accession>
<feature type="transmembrane region" description="Helical" evidence="1">
    <location>
        <begin position="222"/>
        <end position="244"/>
    </location>
</feature>
<keyword evidence="1" id="KW-0812">Transmembrane</keyword>
<reference evidence="2" key="1">
    <citation type="submission" date="2017-08" db="EMBL/GenBank/DDBJ databases">
        <title>Genomes of multiple Clavibacter strains from different subspecies.</title>
        <authorList>
            <person name="Yuan X.-K."/>
            <person name="Li X.-S."/>
            <person name="Nie J."/>
            <person name="De Boer S.H."/>
        </authorList>
    </citation>
    <scope>NUCLEOTIDE SEQUENCE [LARGE SCALE GENOMIC DNA]</scope>
    <source>
        <strain evidence="2">ATCC 33566</strain>
    </source>
</reference>
<organism evidence="2 3">
    <name type="scientific">Clavibacter tessellarius</name>
    <dbReference type="NCBI Taxonomy" id="31965"/>
    <lineage>
        <taxon>Bacteria</taxon>
        <taxon>Bacillati</taxon>
        <taxon>Actinomycetota</taxon>
        <taxon>Actinomycetes</taxon>
        <taxon>Micrococcales</taxon>
        <taxon>Microbacteriaceae</taxon>
        <taxon>Clavibacter</taxon>
    </lineage>
</organism>
<name>A0A225CAF8_9MICO</name>
<gene>
    <name evidence="2" type="ORF">B5P24_00910</name>
</gene>
<dbReference type="AlphaFoldDB" id="A0A225CAF8"/>
<evidence type="ECO:0000313" key="3">
    <source>
        <dbReference type="Proteomes" id="UP000215316"/>
    </source>
</evidence>
<keyword evidence="3" id="KW-1185">Reference proteome</keyword>
<dbReference type="Proteomes" id="UP000215316">
    <property type="component" value="Unassembled WGS sequence"/>
</dbReference>
<dbReference type="OrthoDB" id="4962947at2"/>
<dbReference type="Pfam" id="PF12730">
    <property type="entry name" value="ABC2_membrane_4"/>
    <property type="match status" value="1"/>
</dbReference>
<evidence type="ECO:0000256" key="1">
    <source>
        <dbReference type="SAM" id="Phobius"/>
    </source>
</evidence>
<proteinExistence type="predicted"/>
<feature type="transmembrane region" description="Helical" evidence="1">
    <location>
        <begin position="149"/>
        <end position="170"/>
    </location>
</feature>
<dbReference type="RefSeq" id="WP_094126117.1">
    <property type="nucleotide sequence ID" value="NZ_CP040788.1"/>
</dbReference>
<sequence length="248" mass="24433">MSALGRAIRMEATKARTLRSVQATALAAVLVPPVVAVVQALAADPAAGAAGAVPVESLGFSTAGLAQPLVILAAVLLTGTEHVDGQLRSTLLAVPRRGVALAAKAVVVAALAAVVALLGTSAAVLLAHATRHDDGLPASGLTAGMAGNLVGVVVNFALIGLLAASVTVLTRSLVVPLVVLVPLVLGLTVSLVGLVPAVRYLPDLAGVQLLTAYPGVGLLDPLPGALVMLAWTGALGAAAALSLLRRDA</sequence>
<feature type="transmembrane region" description="Helical" evidence="1">
    <location>
        <begin position="101"/>
        <end position="129"/>
    </location>
</feature>
<evidence type="ECO:0008006" key="4">
    <source>
        <dbReference type="Google" id="ProtNLM"/>
    </source>
</evidence>
<dbReference type="EMBL" id="MZMQ01000001">
    <property type="protein sequence ID" value="OQJ61701.1"/>
    <property type="molecule type" value="Genomic_DNA"/>
</dbReference>
<keyword evidence="1" id="KW-1133">Transmembrane helix</keyword>
<comment type="caution">
    <text evidence="2">The sequence shown here is derived from an EMBL/GenBank/DDBJ whole genome shotgun (WGS) entry which is preliminary data.</text>
</comment>
<feature type="transmembrane region" description="Helical" evidence="1">
    <location>
        <begin position="177"/>
        <end position="202"/>
    </location>
</feature>
<evidence type="ECO:0000313" key="2">
    <source>
        <dbReference type="EMBL" id="OQJ61701.1"/>
    </source>
</evidence>
<feature type="transmembrane region" description="Helical" evidence="1">
    <location>
        <begin position="58"/>
        <end position="80"/>
    </location>
</feature>
<protein>
    <recommendedName>
        <fullName evidence="4">ABC-2 family transporter protein</fullName>
    </recommendedName>
</protein>
<keyword evidence="1" id="KW-0472">Membrane</keyword>